<evidence type="ECO:0000313" key="3">
    <source>
        <dbReference type="Proteomes" id="UP000473278"/>
    </source>
</evidence>
<organism evidence="2 3">
    <name type="scientific">Halalkalibaculum roseum</name>
    <dbReference type="NCBI Taxonomy" id="2709311"/>
    <lineage>
        <taxon>Bacteria</taxon>
        <taxon>Pseudomonadati</taxon>
        <taxon>Balneolota</taxon>
        <taxon>Balneolia</taxon>
        <taxon>Balneolales</taxon>
        <taxon>Balneolaceae</taxon>
        <taxon>Halalkalibaculum</taxon>
    </lineage>
</organism>
<keyword evidence="3" id="KW-1185">Reference proteome</keyword>
<evidence type="ECO:0000313" key="2">
    <source>
        <dbReference type="EMBL" id="NGP76790.1"/>
    </source>
</evidence>
<keyword evidence="1" id="KW-0732">Signal</keyword>
<feature type="chain" id="PRO_5026728983" evidence="1">
    <location>
        <begin position="27"/>
        <end position="470"/>
    </location>
</feature>
<feature type="signal peptide" evidence="1">
    <location>
        <begin position="1"/>
        <end position="26"/>
    </location>
</feature>
<protein>
    <submittedName>
        <fullName evidence="2">Capsule assembly Wzi family protein</fullName>
    </submittedName>
</protein>
<comment type="caution">
    <text evidence="2">The sequence shown here is derived from an EMBL/GenBank/DDBJ whole genome shotgun (WGS) entry which is preliminary data.</text>
</comment>
<name>A0A6M1SV10_9BACT</name>
<dbReference type="InterPro" id="IPR038636">
    <property type="entry name" value="Wzi_sf"/>
</dbReference>
<gene>
    <name evidence="2" type="ORF">G3570_09110</name>
</gene>
<dbReference type="InterPro" id="IPR026950">
    <property type="entry name" value="Caps_assemb_Wzi"/>
</dbReference>
<dbReference type="RefSeq" id="WP_165141543.1">
    <property type="nucleotide sequence ID" value="NZ_JAALLT010000003.1"/>
</dbReference>
<dbReference type="EMBL" id="JAALLT010000003">
    <property type="protein sequence ID" value="NGP76790.1"/>
    <property type="molecule type" value="Genomic_DNA"/>
</dbReference>
<reference evidence="2 3" key="1">
    <citation type="submission" date="2020-02" db="EMBL/GenBank/DDBJ databases">
        <title>Balneolaceae bacterium YR4-1, complete genome.</title>
        <authorList>
            <person name="Li Y."/>
            <person name="Wu S."/>
        </authorList>
    </citation>
    <scope>NUCLEOTIDE SEQUENCE [LARGE SCALE GENOMIC DNA]</scope>
    <source>
        <strain evidence="2 3">YR4-1</strain>
    </source>
</reference>
<dbReference type="AlphaFoldDB" id="A0A6M1SV10"/>
<dbReference type="Gene3D" id="2.40.160.130">
    <property type="entry name" value="Capsule assembly protein Wzi"/>
    <property type="match status" value="1"/>
</dbReference>
<dbReference type="Pfam" id="PF14052">
    <property type="entry name" value="Caps_assemb_Wzi"/>
    <property type="match status" value="1"/>
</dbReference>
<proteinExistence type="predicted"/>
<evidence type="ECO:0000256" key="1">
    <source>
        <dbReference type="SAM" id="SignalP"/>
    </source>
</evidence>
<accession>A0A6M1SV10</accession>
<sequence>MKKSSILKGSLLLLCLFFLFTQFSSAQNNDFNLFYRTSIYGSTDGSMPFWFTANVNGKVDPNNTNFINELGFSRTFEISPDLSFETGSNLVGRLSEDNSMHFTELYGSINYRAFRLDVGRFNQPIGLNNHALSVGSMMMSTNAIPVTRITISNPEFVSAPFSNGFLEYKGMFSHGWFTEDRYVDDAYLHQKYLYLKFNIGKLSAIGGVVHNALWGGTSENPNVGSLPQSFSDYLRVITGSSADPDSDAPGGEISNTIGNSIASYEFGATYDFEDLTLTATRVFFLEDGVSRRFRSPWDGSWGLNIVFKEQSRLLQAITYEHINTRRQDSRAFQARGRANYYNHFLYRNGWSNYGRVIGIPLITYNPETNRVDNNILVGHHIGASGFLKKNLEYKVFGTYTRNYGIVGGKVPPETIDFPSRREDQYSFLIAMNYNVPNVSALTIGLSLSADTGEMYRENLGFMADLTWNFR</sequence>
<dbReference type="Proteomes" id="UP000473278">
    <property type="component" value="Unassembled WGS sequence"/>
</dbReference>